<keyword evidence="1" id="KW-0378">Hydrolase</keyword>
<dbReference type="GO" id="GO:0008233">
    <property type="term" value="F:peptidase activity"/>
    <property type="evidence" value="ECO:0007669"/>
    <property type="project" value="UniProtKB-KW"/>
</dbReference>
<dbReference type="GO" id="GO:0006508">
    <property type="term" value="P:proteolysis"/>
    <property type="evidence" value="ECO:0007669"/>
    <property type="project" value="UniProtKB-KW"/>
</dbReference>
<dbReference type="Pfam" id="PF13365">
    <property type="entry name" value="Trypsin_2"/>
    <property type="match status" value="1"/>
</dbReference>
<sequence>MLLAVGYPELDLSRLSAKSQKMLLSEGMYGAYGRIVEVHLNGVGDGTANPSPVIEVETDWPPGMSGGPVFNRAGDVIGIVSHSIRAEGNLPGRGYAVDLGRSYDIEPFAPSLDAPGWQLCWALFIVNENEPFSIHASEQEAVSAGDLLRQPHRIVKVANKIATKNWTLVYRA</sequence>
<gene>
    <name evidence="1" type="ORF">ACDH57_01055</name>
</gene>
<evidence type="ECO:0000313" key="1">
    <source>
        <dbReference type="EMBL" id="MFA0974026.1"/>
    </source>
</evidence>
<accession>A0ABV4PN60</accession>
<keyword evidence="2" id="KW-1185">Reference proteome</keyword>
<keyword evidence="1" id="KW-0645">Protease</keyword>
<evidence type="ECO:0000313" key="2">
    <source>
        <dbReference type="Proteomes" id="UP001569511"/>
    </source>
</evidence>
<protein>
    <submittedName>
        <fullName evidence="1">Serine protease</fullName>
    </submittedName>
</protein>
<dbReference type="RefSeq" id="WP_122234809.1">
    <property type="nucleotide sequence ID" value="NZ_JBGMSW010000001.1"/>
</dbReference>
<dbReference type="InterPro" id="IPR009003">
    <property type="entry name" value="Peptidase_S1_PA"/>
</dbReference>
<dbReference type="Proteomes" id="UP001569511">
    <property type="component" value="Unassembled WGS sequence"/>
</dbReference>
<proteinExistence type="predicted"/>
<name>A0ABV4PN60_9PSED</name>
<reference evidence="1 2" key="1">
    <citation type="submission" date="2024-06" db="EMBL/GenBank/DDBJ databases">
        <title>Genome sequences for Pseudomonas syringae strains with characterized LPS.</title>
        <authorList>
            <person name="Baltrus D.A."/>
            <person name="Krings L."/>
        </authorList>
    </citation>
    <scope>NUCLEOTIDE SEQUENCE [LARGE SCALE GENOMIC DNA]</scope>
    <source>
        <strain evidence="1 2">NCPPB79</strain>
    </source>
</reference>
<dbReference type="Gene3D" id="2.40.10.10">
    <property type="entry name" value="Trypsin-like serine proteases"/>
    <property type="match status" value="1"/>
</dbReference>
<dbReference type="InterPro" id="IPR043504">
    <property type="entry name" value="Peptidase_S1_PA_chymotrypsin"/>
</dbReference>
<dbReference type="EMBL" id="JBGMSW010000001">
    <property type="protein sequence ID" value="MFA0974026.1"/>
    <property type="molecule type" value="Genomic_DNA"/>
</dbReference>
<organism evidence="1 2">
    <name type="scientific">Pseudomonas ficuserectae</name>
    <dbReference type="NCBI Taxonomy" id="53410"/>
    <lineage>
        <taxon>Bacteria</taxon>
        <taxon>Pseudomonadati</taxon>
        <taxon>Pseudomonadota</taxon>
        <taxon>Gammaproteobacteria</taxon>
        <taxon>Pseudomonadales</taxon>
        <taxon>Pseudomonadaceae</taxon>
        <taxon>Pseudomonas</taxon>
    </lineage>
</organism>
<dbReference type="SUPFAM" id="SSF50494">
    <property type="entry name" value="Trypsin-like serine proteases"/>
    <property type="match status" value="1"/>
</dbReference>
<comment type="caution">
    <text evidence="1">The sequence shown here is derived from an EMBL/GenBank/DDBJ whole genome shotgun (WGS) entry which is preliminary data.</text>
</comment>